<protein>
    <submittedName>
        <fullName evidence="2">Uncharacterized protein</fullName>
    </submittedName>
</protein>
<organism evidence="2 3">
    <name type="scientific">Cylicocyclus nassatus</name>
    <name type="common">Nematode worm</name>
    <dbReference type="NCBI Taxonomy" id="53992"/>
    <lineage>
        <taxon>Eukaryota</taxon>
        <taxon>Metazoa</taxon>
        <taxon>Ecdysozoa</taxon>
        <taxon>Nematoda</taxon>
        <taxon>Chromadorea</taxon>
        <taxon>Rhabditida</taxon>
        <taxon>Rhabditina</taxon>
        <taxon>Rhabditomorpha</taxon>
        <taxon>Strongyloidea</taxon>
        <taxon>Strongylidae</taxon>
        <taxon>Cylicocyclus</taxon>
    </lineage>
</organism>
<keyword evidence="3" id="KW-1185">Reference proteome</keyword>
<comment type="caution">
    <text evidence="2">The sequence shown here is derived from an EMBL/GenBank/DDBJ whole genome shotgun (WGS) entry which is preliminary data.</text>
</comment>
<accession>A0AA36DNP0</accession>
<evidence type="ECO:0000313" key="2">
    <source>
        <dbReference type="EMBL" id="CAJ0590130.1"/>
    </source>
</evidence>
<dbReference type="EMBL" id="CATQJL010000001">
    <property type="protein sequence ID" value="CAJ0590130.1"/>
    <property type="molecule type" value="Genomic_DNA"/>
</dbReference>
<gene>
    <name evidence="2" type="ORF">CYNAS_LOCUS2113</name>
</gene>
<reference evidence="2" key="1">
    <citation type="submission" date="2023-07" db="EMBL/GenBank/DDBJ databases">
        <authorList>
            <consortium name="CYATHOMIX"/>
        </authorList>
    </citation>
    <scope>NUCLEOTIDE SEQUENCE</scope>
    <source>
        <strain evidence="2">N/A</strain>
    </source>
</reference>
<feature type="signal peptide" evidence="1">
    <location>
        <begin position="1"/>
        <end position="20"/>
    </location>
</feature>
<dbReference type="AlphaFoldDB" id="A0AA36DNP0"/>
<evidence type="ECO:0000256" key="1">
    <source>
        <dbReference type="SAM" id="SignalP"/>
    </source>
</evidence>
<keyword evidence="1" id="KW-0732">Signal</keyword>
<dbReference type="Proteomes" id="UP001176961">
    <property type="component" value="Unassembled WGS sequence"/>
</dbReference>
<sequence>MSMSMLRLVVGVCLACFVQPKPSLINQCIRLKQIYRQIPPTIQTVENEMCDSPLNVMPCELMGKLSLEYTRQKIMELRMKSNCLGLENSSEAASQDEKCAILESLPQQSVKLATKIFANTPERQLSQKFASAVSRALFTLTYPAYTDLGCTDQTKA</sequence>
<name>A0AA36DNP0_CYLNA</name>
<evidence type="ECO:0000313" key="3">
    <source>
        <dbReference type="Proteomes" id="UP001176961"/>
    </source>
</evidence>
<feature type="chain" id="PRO_5041390797" evidence="1">
    <location>
        <begin position="21"/>
        <end position="156"/>
    </location>
</feature>
<proteinExistence type="predicted"/>